<protein>
    <submittedName>
        <fullName evidence="2">ParB/Srx family N-terminal domain-containing protein</fullName>
    </submittedName>
</protein>
<sequence length="305" mass="33222">MKSTGLSCLLALLTGIASMHSMAADTATIKQLAVTDIHPTQPAVGYDEIRYKVALFRASPRQLFDSFCENNGAGKVSHFTRQSVITNPGSFSCQSPYGTYPNAIKSAVIGPDHQLYLTDGHHTVSVFREIAGNQPFNFSVRITNDLSSLPDMAAFWRWMQQHNLSWLKDPAGNAVAPADLPAQVGMKFMANDDYRSVVYFLRSVSYKKPENAPPFLEFYLGDWLRHNQPFNDGALTRKSGYAGYLAKAAQAMTQADGSTHTTAEPSSPTLAQLGKLDTVNQKKLQKLSAAGGKLSVLFAAPAKKA</sequence>
<dbReference type="CDD" id="cd16390">
    <property type="entry name" value="ParB_N_Srx_like"/>
    <property type="match status" value="1"/>
</dbReference>
<dbReference type="Gene3D" id="3.90.1530.10">
    <property type="entry name" value="Conserved hypothetical protein from pyrococcus furiosus pfu- 392566-001, ParB domain"/>
    <property type="match status" value="1"/>
</dbReference>
<evidence type="ECO:0000256" key="1">
    <source>
        <dbReference type="SAM" id="SignalP"/>
    </source>
</evidence>
<dbReference type="RefSeq" id="WP_212707473.1">
    <property type="nucleotide sequence ID" value="NZ_BAAAFW010000050.1"/>
</dbReference>
<evidence type="ECO:0000313" key="3">
    <source>
        <dbReference type="Proteomes" id="UP001596215"/>
    </source>
</evidence>
<reference evidence="3" key="1">
    <citation type="journal article" date="2019" name="Int. J. Syst. Evol. Microbiol.">
        <title>The Global Catalogue of Microorganisms (GCM) 10K type strain sequencing project: providing services to taxonomists for standard genome sequencing and annotation.</title>
        <authorList>
            <consortium name="The Broad Institute Genomics Platform"/>
            <consortium name="The Broad Institute Genome Sequencing Center for Infectious Disease"/>
            <person name="Wu L."/>
            <person name="Ma J."/>
        </authorList>
    </citation>
    <scope>NUCLEOTIDE SEQUENCE [LARGE SCALE GENOMIC DNA]</scope>
    <source>
        <strain evidence="3">CGMCC 4.1530</strain>
    </source>
</reference>
<dbReference type="EMBL" id="JBHSUC010000002">
    <property type="protein sequence ID" value="MFC6361074.1"/>
    <property type="molecule type" value="Genomic_DNA"/>
</dbReference>
<comment type="caution">
    <text evidence="2">The sequence shown here is derived from an EMBL/GenBank/DDBJ whole genome shotgun (WGS) entry which is preliminary data.</text>
</comment>
<feature type="signal peptide" evidence="1">
    <location>
        <begin position="1"/>
        <end position="23"/>
    </location>
</feature>
<dbReference type="InterPro" id="IPR014956">
    <property type="entry name" value="ParBc_2"/>
</dbReference>
<keyword evidence="3" id="KW-1185">Reference proteome</keyword>
<organism evidence="2 3">
    <name type="scientific">Tatumella punctata</name>
    <dbReference type="NCBI Taxonomy" id="399969"/>
    <lineage>
        <taxon>Bacteria</taxon>
        <taxon>Pseudomonadati</taxon>
        <taxon>Pseudomonadota</taxon>
        <taxon>Gammaproteobacteria</taxon>
        <taxon>Enterobacterales</taxon>
        <taxon>Erwiniaceae</taxon>
        <taxon>Tatumella</taxon>
    </lineage>
</organism>
<feature type="chain" id="PRO_5045535829" evidence="1">
    <location>
        <begin position="24"/>
        <end position="305"/>
    </location>
</feature>
<dbReference type="InterPro" id="IPR036086">
    <property type="entry name" value="ParB/Sulfiredoxin_sf"/>
</dbReference>
<name>A0ABW1VLX1_9GAMM</name>
<gene>
    <name evidence="2" type="ORF">ACFP73_03025</name>
</gene>
<dbReference type="Proteomes" id="UP001596215">
    <property type="component" value="Unassembled WGS sequence"/>
</dbReference>
<evidence type="ECO:0000313" key="2">
    <source>
        <dbReference type="EMBL" id="MFC6361074.1"/>
    </source>
</evidence>
<proteinExistence type="predicted"/>
<dbReference type="SUPFAM" id="SSF110849">
    <property type="entry name" value="ParB/Sulfiredoxin"/>
    <property type="match status" value="1"/>
</dbReference>
<keyword evidence="1" id="KW-0732">Signal</keyword>
<dbReference type="Pfam" id="PF08857">
    <property type="entry name" value="ParBc_2"/>
    <property type="match status" value="1"/>
</dbReference>
<accession>A0ABW1VLX1</accession>